<dbReference type="PANTHER" id="PTHR30329">
    <property type="entry name" value="STATOR ELEMENT OF FLAGELLAR MOTOR COMPLEX"/>
    <property type="match status" value="1"/>
</dbReference>
<evidence type="ECO:0000259" key="10">
    <source>
        <dbReference type="PROSITE" id="PS51123"/>
    </source>
</evidence>
<dbReference type="InterPro" id="IPR025713">
    <property type="entry name" value="MotB-like_N_dom"/>
</dbReference>
<evidence type="ECO:0000256" key="3">
    <source>
        <dbReference type="ARBA" id="ARBA00022475"/>
    </source>
</evidence>
<evidence type="ECO:0000313" key="11">
    <source>
        <dbReference type="EMBL" id="HIS75124.1"/>
    </source>
</evidence>
<feature type="compositionally biased region" description="Basic and acidic residues" evidence="8">
    <location>
        <begin position="308"/>
        <end position="318"/>
    </location>
</feature>
<comment type="similarity">
    <text evidence="2">Belongs to the MotB family.</text>
</comment>
<dbReference type="EMBL" id="DVJQ01000076">
    <property type="protein sequence ID" value="HIS75124.1"/>
    <property type="molecule type" value="Genomic_DNA"/>
</dbReference>
<evidence type="ECO:0000256" key="5">
    <source>
        <dbReference type="ARBA" id="ARBA00022989"/>
    </source>
</evidence>
<dbReference type="CDD" id="cd07185">
    <property type="entry name" value="OmpA_C-like"/>
    <property type="match status" value="1"/>
</dbReference>
<dbReference type="Proteomes" id="UP000886865">
    <property type="component" value="Unassembled WGS sequence"/>
</dbReference>
<dbReference type="InterPro" id="IPR050330">
    <property type="entry name" value="Bact_OuterMem_StrucFunc"/>
</dbReference>
<reference evidence="11" key="1">
    <citation type="submission" date="2020-10" db="EMBL/GenBank/DDBJ databases">
        <authorList>
            <person name="Gilroy R."/>
        </authorList>
    </citation>
    <scope>NUCLEOTIDE SEQUENCE</scope>
    <source>
        <strain evidence="11">CHK152-2871</strain>
    </source>
</reference>
<comment type="caution">
    <text evidence="11">The sequence shown here is derived from an EMBL/GenBank/DDBJ whole genome shotgun (WGS) entry which is preliminary data.</text>
</comment>
<keyword evidence="5 9" id="KW-1133">Transmembrane helix</keyword>
<evidence type="ECO:0000313" key="12">
    <source>
        <dbReference type="Proteomes" id="UP000886865"/>
    </source>
</evidence>
<dbReference type="Pfam" id="PF13677">
    <property type="entry name" value="MotB_plug"/>
    <property type="match status" value="1"/>
</dbReference>
<proteinExistence type="inferred from homology"/>
<dbReference type="AlphaFoldDB" id="A0A9D1FK16"/>
<dbReference type="GO" id="GO:0005886">
    <property type="term" value="C:plasma membrane"/>
    <property type="evidence" value="ECO:0007669"/>
    <property type="project" value="UniProtKB-SubCell"/>
</dbReference>
<protein>
    <submittedName>
        <fullName evidence="11">OmpA family protein</fullName>
    </submittedName>
</protein>
<sequence>MAKRKKHEDHENLERWLVSYADFMTLLFATFVVLYALSQVDASDFAKLEDALKRAFQSNMFDGQESILESSSSIFDGNNGATSPIMLEYLSPRYEQDSYEEIEKSINDMRLDGVEAQIDSRGLVIKLADNALTFKSGSAEITPDSLVPLGEVAKLIKEKFAIHIIRVEGHTDSDPVSNAIYPSNWELSSARASSVVRHFINNYKFNPSIFIAAGYADTVPVVKGNSQKDKQKNRRVEIVILKNKYKNINSKNIETLAQLGNKQNATVSEAVRKLTGEDEKLLENVIDFKQVYKNETKRIENMGNQNMDKMKQKPDFLE</sequence>
<name>A0A9D1FK16_9BACT</name>
<evidence type="ECO:0000256" key="1">
    <source>
        <dbReference type="ARBA" id="ARBA00004162"/>
    </source>
</evidence>
<dbReference type="PANTHER" id="PTHR30329:SF21">
    <property type="entry name" value="LIPOPROTEIN YIAD-RELATED"/>
    <property type="match status" value="1"/>
</dbReference>
<comment type="subcellular location">
    <subcellularLocation>
        <location evidence="1">Cell membrane</location>
        <topology evidence="1">Single-pass membrane protein</topology>
    </subcellularLocation>
</comment>
<evidence type="ECO:0000256" key="4">
    <source>
        <dbReference type="ARBA" id="ARBA00022692"/>
    </source>
</evidence>
<keyword evidence="4 9" id="KW-0812">Transmembrane</keyword>
<dbReference type="InterPro" id="IPR006665">
    <property type="entry name" value="OmpA-like"/>
</dbReference>
<keyword evidence="3" id="KW-1003">Cell membrane</keyword>
<evidence type="ECO:0000256" key="2">
    <source>
        <dbReference type="ARBA" id="ARBA00008914"/>
    </source>
</evidence>
<evidence type="ECO:0000256" key="9">
    <source>
        <dbReference type="SAM" id="Phobius"/>
    </source>
</evidence>
<feature type="transmembrane region" description="Helical" evidence="9">
    <location>
        <begin position="20"/>
        <end position="38"/>
    </location>
</feature>
<accession>A0A9D1FK16</accession>
<dbReference type="Gene3D" id="3.30.1330.60">
    <property type="entry name" value="OmpA-like domain"/>
    <property type="match status" value="1"/>
</dbReference>
<evidence type="ECO:0000256" key="7">
    <source>
        <dbReference type="PROSITE-ProRule" id="PRU00473"/>
    </source>
</evidence>
<evidence type="ECO:0000256" key="6">
    <source>
        <dbReference type="ARBA" id="ARBA00023136"/>
    </source>
</evidence>
<organism evidence="11 12">
    <name type="scientific">Candidatus Galligastranaerophilus intestinavium</name>
    <dbReference type="NCBI Taxonomy" id="2840836"/>
    <lineage>
        <taxon>Bacteria</taxon>
        <taxon>Candidatus Galligastranaerophilus</taxon>
    </lineage>
</organism>
<gene>
    <name evidence="11" type="ORF">IAA86_08925</name>
</gene>
<reference evidence="11" key="2">
    <citation type="journal article" date="2021" name="PeerJ">
        <title>Extensive microbial diversity within the chicken gut microbiome revealed by metagenomics and culture.</title>
        <authorList>
            <person name="Gilroy R."/>
            <person name="Ravi A."/>
            <person name="Getino M."/>
            <person name="Pursley I."/>
            <person name="Horton D.L."/>
            <person name="Alikhan N.F."/>
            <person name="Baker D."/>
            <person name="Gharbi K."/>
            <person name="Hall N."/>
            <person name="Watson M."/>
            <person name="Adriaenssens E.M."/>
            <person name="Foster-Nyarko E."/>
            <person name="Jarju S."/>
            <person name="Secka A."/>
            <person name="Antonio M."/>
            <person name="Oren A."/>
            <person name="Chaudhuri R.R."/>
            <person name="La Ragione R."/>
            <person name="Hildebrand F."/>
            <person name="Pallen M.J."/>
        </authorList>
    </citation>
    <scope>NUCLEOTIDE SEQUENCE</scope>
    <source>
        <strain evidence="11">CHK152-2871</strain>
    </source>
</reference>
<feature type="region of interest" description="Disordered" evidence="8">
    <location>
        <begin position="299"/>
        <end position="318"/>
    </location>
</feature>
<dbReference type="Pfam" id="PF00691">
    <property type="entry name" value="OmpA"/>
    <property type="match status" value="1"/>
</dbReference>
<evidence type="ECO:0000256" key="8">
    <source>
        <dbReference type="SAM" id="MobiDB-lite"/>
    </source>
</evidence>
<feature type="domain" description="OmpA-like" evidence="10">
    <location>
        <begin position="121"/>
        <end position="244"/>
    </location>
</feature>
<dbReference type="SUPFAM" id="SSF103088">
    <property type="entry name" value="OmpA-like"/>
    <property type="match status" value="1"/>
</dbReference>
<dbReference type="InterPro" id="IPR036737">
    <property type="entry name" value="OmpA-like_sf"/>
</dbReference>
<dbReference type="PROSITE" id="PS51123">
    <property type="entry name" value="OMPA_2"/>
    <property type="match status" value="1"/>
</dbReference>
<keyword evidence="6 7" id="KW-0472">Membrane</keyword>